<proteinExistence type="predicted"/>
<organism evidence="2 3">
    <name type="scientific">Advenella alkanexedens</name>
    <dbReference type="NCBI Taxonomy" id="1481665"/>
    <lineage>
        <taxon>Bacteria</taxon>
        <taxon>Pseudomonadati</taxon>
        <taxon>Pseudomonadota</taxon>
        <taxon>Betaproteobacteria</taxon>
        <taxon>Burkholderiales</taxon>
        <taxon>Alcaligenaceae</taxon>
    </lineage>
</organism>
<evidence type="ECO:0000313" key="2">
    <source>
        <dbReference type="EMBL" id="MBV4398195.1"/>
    </source>
</evidence>
<sequence length="164" mass="18272">MNSDNLALFAAVVHAGSISRAAIEKGLDQSTVNRPCQAIEEAEKLFDHPKKVQGVKLLRGKLEISVRARDAVKVRSPPADWYKLRARKVFARRLDVLLEQALWLKERPPIRILTMQTQWGSCSPNGHITLNPHLVKAPCNCIDYVGFQSGCYQLVLCPSRGSAI</sequence>
<dbReference type="CDD" id="cd07344">
    <property type="entry name" value="M48_yhfN_like"/>
    <property type="match status" value="1"/>
</dbReference>
<reference evidence="2 3" key="1">
    <citation type="submission" date="2021-06" db="EMBL/GenBank/DDBJ databases">
        <authorList>
            <person name="Lu T."/>
            <person name="Wang Q."/>
            <person name="Han X."/>
        </authorList>
    </citation>
    <scope>NUCLEOTIDE SEQUENCE [LARGE SCALE GENOMIC DNA]</scope>
    <source>
        <strain evidence="2 3">LAM0050</strain>
    </source>
</reference>
<dbReference type="EMBL" id="JAHSPR010000012">
    <property type="protein sequence ID" value="MBV4398195.1"/>
    <property type="molecule type" value="Genomic_DNA"/>
</dbReference>
<evidence type="ECO:0000259" key="1">
    <source>
        <dbReference type="PROSITE" id="PS50931"/>
    </source>
</evidence>
<dbReference type="Pfam" id="PF01863">
    <property type="entry name" value="YgjP-like"/>
    <property type="match status" value="1"/>
</dbReference>
<feature type="domain" description="HTH lysR-type" evidence="1">
    <location>
        <begin position="1"/>
        <end position="34"/>
    </location>
</feature>
<comment type="caution">
    <text evidence="2">The sequence shown here is derived from an EMBL/GenBank/DDBJ whole genome shotgun (WGS) entry which is preliminary data.</text>
</comment>
<dbReference type="InterPro" id="IPR002725">
    <property type="entry name" value="YgjP-like_metallopeptidase"/>
</dbReference>
<dbReference type="PROSITE" id="PS50931">
    <property type="entry name" value="HTH_LYSR"/>
    <property type="match status" value="1"/>
</dbReference>
<dbReference type="RefSeq" id="WP_217735522.1">
    <property type="nucleotide sequence ID" value="NZ_JAHSPR010000012.1"/>
</dbReference>
<keyword evidence="3" id="KW-1185">Reference proteome</keyword>
<name>A0ABS6NRD2_9BURK</name>
<accession>A0ABS6NRD2</accession>
<evidence type="ECO:0000313" key="3">
    <source>
        <dbReference type="Proteomes" id="UP000722165"/>
    </source>
</evidence>
<protein>
    <submittedName>
        <fullName evidence="2">DUF45 domain-containing protein</fullName>
    </submittedName>
</protein>
<dbReference type="InterPro" id="IPR000847">
    <property type="entry name" value="LysR_HTH_N"/>
</dbReference>
<gene>
    <name evidence="2" type="ORF">KU392_13180</name>
</gene>
<dbReference type="Proteomes" id="UP000722165">
    <property type="component" value="Unassembled WGS sequence"/>
</dbReference>